<dbReference type="GO" id="GO:0016020">
    <property type="term" value="C:membrane"/>
    <property type="evidence" value="ECO:0007669"/>
    <property type="project" value="UniProtKB-SubCell"/>
</dbReference>
<comment type="similarity">
    <text evidence="2">Belongs to the PTEN phosphatase protein family.</text>
</comment>
<comment type="subcellular location">
    <subcellularLocation>
        <location evidence="1">Membrane</location>
        <topology evidence="1">Multi-pass membrane protein</topology>
    </subcellularLocation>
</comment>
<keyword evidence="8 10" id="KW-0472">Membrane</keyword>
<reference evidence="14" key="1">
    <citation type="submission" date="2021-01" db="EMBL/GenBank/DDBJ databases">
        <authorList>
            <person name="Corre E."/>
            <person name="Pelletier E."/>
            <person name="Niang G."/>
            <person name="Scheremetjew M."/>
            <person name="Finn R."/>
            <person name="Kale V."/>
            <person name="Holt S."/>
            <person name="Cochrane G."/>
            <person name="Meng A."/>
            <person name="Brown T."/>
            <person name="Cohen L."/>
        </authorList>
    </citation>
    <scope>NUCLEOTIDE SEQUENCE</scope>
    <source>
        <strain evidence="14">CCAP979/52</strain>
    </source>
</reference>
<keyword evidence="3 10" id="KW-0812">Transmembrane</keyword>
<evidence type="ECO:0000256" key="6">
    <source>
        <dbReference type="ARBA" id="ARBA00022989"/>
    </source>
</evidence>
<dbReference type="InterPro" id="IPR051281">
    <property type="entry name" value="Dual-spec_lipid-protein_phosph"/>
</dbReference>
<dbReference type="PROSITE" id="PS00383">
    <property type="entry name" value="TYR_PHOSPHATASE_1"/>
    <property type="match status" value="2"/>
</dbReference>
<evidence type="ECO:0000256" key="7">
    <source>
        <dbReference type="ARBA" id="ARBA00023098"/>
    </source>
</evidence>
<dbReference type="Gene3D" id="3.90.190.10">
    <property type="entry name" value="Protein tyrosine phosphatase superfamily"/>
    <property type="match status" value="2"/>
</dbReference>
<dbReference type="Pfam" id="PF00520">
    <property type="entry name" value="Ion_trans"/>
    <property type="match status" value="1"/>
</dbReference>
<feature type="domain" description="Tyrosine specific protein phosphatases" evidence="11">
    <location>
        <begin position="452"/>
        <end position="509"/>
    </location>
</feature>
<evidence type="ECO:0000256" key="8">
    <source>
        <dbReference type="ARBA" id="ARBA00023136"/>
    </source>
</evidence>
<evidence type="ECO:0008006" key="15">
    <source>
        <dbReference type="Google" id="ProtNLM"/>
    </source>
</evidence>
<evidence type="ECO:0000256" key="1">
    <source>
        <dbReference type="ARBA" id="ARBA00004141"/>
    </source>
</evidence>
<evidence type="ECO:0000259" key="12">
    <source>
        <dbReference type="PROSITE" id="PS51181"/>
    </source>
</evidence>
<keyword evidence="6 10" id="KW-1133">Transmembrane helix</keyword>
<feature type="transmembrane region" description="Helical" evidence="10">
    <location>
        <begin position="308"/>
        <end position="329"/>
    </location>
</feature>
<evidence type="ECO:0000256" key="3">
    <source>
        <dbReference type="ARBA" id="ARBA00022692"/>
    </source>
</evidence>
<dbReference type="GO" id="GO:0006629">
    <property type="term" value="P:lipid metabolic process"/>
    <property type="evidence" value="ECO:0007669"/>
    <property type="project" value="UniProtKB-KW"/>
</dbReference>
<dbReference type="PROSITE" id="PS51182">
    <property type="entry name" value="C2_TENSIN"/>
    <property type="match status" value="2"/>
</dbReference>
<protein>
    <recommendedName>
        <fullName evidence="15">Phosphatidylinositol-3,4,5-trisphosphate 3-phosphatase</fullName>
    </recommendedName>
</protein>
<dbReference type="SMART" id="SM01326">
    <property type="entry name" value="PTEN_C2"/>
    <property type="match status" value="2"/>
</dbReference>
<feature type="domain" description="Tyrosine specific protein phosphatases" evidence="11">
    <location>
        <begin position="930"/>
        <end position="983"/>
    </location>
</feature>
<feature type="transmembrane region" description="Helical" evidence="10">
    <location>
        <begin position="240"/>
        <end position="263"/>
    </location>
</feature>
<dbReference type="SUPFAM" id="SSF52799">
    <property type="entry name" value="(Phosphotyrosine protein) phosphatases II"/>
    <property type="match status" value="2"/>
</dbReference>
<dbReference type="InterPro" id="IPR045101">
    <property type="entry name" value="PTP_PTEN"/>
</dbReference>
<dbReference type="CDD" id="cd14509">
    <property type="entry name" value="PTP_PTEN"/>
    <property type="match status" value="1"/>
</dbReference>
<feature type="compositionally biased region" description="Low complexity" evidence="9">
    <location>
        <begin position="1068"/>
        <end position="1077"/>
    </location>
</feature>
<dbReference type="GO" id="GO:0005829">
    <property type="term" value="C:cytosol"/>
    <property type="evidence" value="ECO:0007669"/>
    <property type="project" value="TreeGrafter"/>
</dbReference>
<evidence type="ECO:0000256" key="10">
    <source>
        <dbReference type="SAM" id="Phobius"/>
    </source>
</evidence>
<evidence type="ECO:0000256" key="5">
    <source>
        <dbReference type="ARBA" id="ARBA00022912"/>
    </source>
</evidence>
<dbReference type="InterPro" id="IPR005821">
    <property type="entry name" value="Ion_trans_dom"/>
</dbReference>
<feature type="region of interest" description="Disordered" evidence="9">
    <location>
        <begin position="1051"/>
        <end position="1079"/>
    </location>
</feature>
<dbReference type="Gene3D" id="2.60.40.1110">
    <property type="match status" value="2"/>
</dbReference>
<dbReference type="EMBL" id="HBEZ01026158">
    <property type="protein sequence ID" value="CAD8636775.1"/>
    <property type="molecule type" value="Transcribed_RNA"/>
</dbReference>
<evidence type="ECO:0000259" key="13">
    <source>
        <dbReference type="PROSITE" id="PS51182"/>
    </source>
</evidence>
<proteinExistence type="inferred from homology"/>
<dbReference type="PROSITE" id="PS50056">
    <property type="entry name" value="TYR_PHOSPHATASE_2"/>
    <property type="match status" value="2"/>
</dbReference>
<name>A0A7S0MBP1_9CRYP</name>
<dbReference type="Gene3D" id="1.20.120.350">
    <property type="entry name" value="Voltage-gated potassium channels. Chain C"/>
    <property type="match status" value="1"/>
</dbReference>
<evidence type="ECO:0000256" key="9">
    <source>
        <dbReference type="SAM" id="MobiDB-lite"/>
    </source>
</evidence>
<dbReference type="InterPro" id="IPR035892">
    <property type="entry name" value="C2_domain_sf"/>
</dbReference>
<dbReference type="InterPro" id="IPR016130">
    <property type="entry name" value="Tyr_Pase_AS"/>
</dbReference>
<feature type="domain" description="Phosphatase tensin-type" evidence="12">
    <location>
        <begin position="824"/>
        <end position="995"/>
    </location>
</feature>
<dbReference type="PANTHER" id="PTHR12305">
    <property type="entry name" value="PHOSPHATASE WITH HOMOLOGY TO TENSIN"/>
    <property type="match status" value="1"/>
</dbReference>
<dbReference type="SUPFAM" id="SSF49562">
    <property type="entry name" value="C2 domain (Calcium/lipid-binding domain, CaLB)"/>
    <property type="match status" value="2"/>
</dbReference>
<gene>
    <name evidence="14" type="ORF">CCUR1050_LOCUS14459</name>
</gene>
<feature type="domain" description="C2 tensin-type" evidence="13">
    <location>
        <begin position="1009"/>
        <end position="1205"/>
    </location>
</feature>
<evidence type="ECO:0000313" key="14">
    <source>
        <dbReference type="EMBL" id="CAD8636775.1"/>
    </source>
</evidence>
<organism evidence="14">
    <name type="scientific">Cryptomonas curvata</name>
    <dbReference type="NCBI Taxonomy" id="233186"/>
    <lineage>
        <taxon>Eukaryota</taxon>
        <taxon>Cryptophyceae</taxon>
        <taxon>Cryptomonadales</taxon>
        <taxon>Cryptomonadaceae</taxon>
        <taxon>Cryptomonas</taxon>
    </lineage>
</organism>
<dbReference type="InterPro" id="IPR014020">
    <property type="entry name" value="Tensin_C2-dom"/>
</dbReference>
<evidence type="ECO:0000256" key="4">
    <source>
        <dbReference type="ARBA" id="ARBA00022801"/>
    </source>
</evidence>
<evidence type="ECO:0000259" key="11">
    <source>
        <dbReference type="PROSITE" id="PS50056"/>
    </source>
</evidence>
<dbReference type="Pfam" id="PF22785">
    <property type="entry name" value="Tc-R-P"/>
    <property type="match status" value="2"/>
</dbReference>
<dbReference type="SUPFAM" id="SSF81324">
    <property type="entry name" value="Voltage-gated potassium channels"/>
    <property type="match status" value="1"/>
</dbReference>
<dbReference type="Pfam" id="PF10409">
    <property type="entry name" value="PTEN_C2"/>
    <property type="match status" value="2"/>
</dbReference>
<dbReference type="PANTHER" id="PTHR12305:SF60">
    <property type="entry name" value="PHOSPHATIDYLINOSITOL 3,4,5-TRISPHOSPHATE 3-PHOSPHATASE TPTE2-RELATED"/>
    <property type="match status" value="1"/>
</dbReference>
<feature type="domain" description="C2 tensin-type" evidence="13">
    <location>
        <begin position="543"/>
        <end position="672"/>
    </location>
</feature>
<keyword evidence="5" id="KW-0904">Protein phosphatase</keyword>
<dbReference type="InterPro" id="IPR029023">
    <property type="entry name" value="Tensin_phosphatase"/>
</dbReference>
<dbReference type="GO" id="GO:0005216">
    <property type="term" value="F:monoatomic ion channel activity"/>
    <property type="evidence" value="ECO:0007669"/>
    <property type="project" value="InterPro"/>
</dbReference>
<sequence length="1374" mass="150802">MNKSHNKVVASEASENGINFKIGRIEKSFERWKEEPDQCFIPPSILAIVNTPARDLYNGSVPHRVNTSSTITDVLEIFESARTVVFERDKNGLSKEGQTDIITTRMPFLEQALLSSSLLDPVSTILNSVPALAAVSGNQTLDAVIQKMISSGFEEVAVMDGGVLTFILHIDDIFSYLSKEGVKMGAGVLKKGAVFEGLDESQDGSLSVETSEEVRARLARQSKQSALSPFQLSAQYFCKLYWTEVLLVTCILLDVACTIVDFTNIANDPQSNEKLQVATGIILFVFLYEACVRVFGFRTALLRLPFDVIDLLIVLVSVIIYCLVLRDLLTSDSKSVLTLTRIIRGLRMFKIIRLIFGMLVKQRMMYHQDGFALDLSYITNACIAMSRPAVGSDANFANPIEEVCRFFNTKYPDRYLIFDLCTEVTYGDESFDGRVERIGIEKHNPPRLSQMVGFVERVGKVLDEDPKTCIAVHCKSGRDRTGVMIAAWLLYSRFSESADDAMKWFVSRRISKRAGIGKGIPMVSQQRYVGYMQQALQKGGYYSNRVVLHNVLVATLPKLSSKGSCNLYISVDEGGREVCNSLQDIGVKVTHGDHGLGFELDVPVAGDVRISFYNRDPDLKRDELCCFVCFHTGFVAADREVFAKDAVDIAASDTQCKVFGKNFAIAVEFGGATASNGGNLTPQAGPYAVQRKPSLGKFRRIVRPSQRVIDDAARMRGRDMRVQMSAATRLKRKVFFHSVFKKVGRKGATDEEDADVEAGAADVSESLCCAGGPPVSHDAVDLFQHDGDSAGLQRVATRAFSPSAYIAQSIGARIARSLVSGNKRRFVEDGFDLDLTYVTARVIAMGFPSSGIESSYRNSKADVYRFFQERHAAHYLIVNLCSERVYLLDTFHGNCVRYPFPDHNPPALEMILPCCACIHKFMQADPDNIVAIHCKAGKGRTGLMVVAYLIYCGFRHTAAAAREFYDWARTTDGKGLTITSQIRYTHYFEELLRRIKHGREPVQTTQACAPAILLHRVRLHTVPHFNGDGCWDPFLTIEVKSEKDHGAYPVFRSADRSKSRPPGEMMQSSSSLRSTLDASRRGSCEKLRPSLDAASRVDFIDVLAESLPGIGTRVAGDICLTLHTDEARSKAMCFFWLHSAFLTAPPPGMGGVARPLTDEECAAAGLAPSAWSLVLSKHEIDRAAKDTRCAHFDPDFRAELFFTPLPGERGTGLALDAVREQAIEVSRTDSESGTVEQPLLSDRDAYQRYIDASSGTSRPALTFEEWLLGLDSQPVHCPLPPRHPASLALAAGAVSRAASAQPQLNGREPGSGPGNHGAAAQAKDAGRGQGPFVTDARLEIAGAEVGRGERRSANGEQLATALLSGNASVESQIP</sequence>
<dbReference type="InterPro" id="IPR029021">
    <property type="entry name" value="Prot-tyrosine_phosphatase-like"/>
</dbReference>
<feature type="transmembrane region" description="Helical" evidence="10">
    <location>
        <begin position="275"/>
        <end position="296"/>
    </location>
</feature>
<dbReference type="InterPro" id="IPR027359">
    <property type="entry name" value="Volt_channel_dom_sf"/>
</dbReference>
<feature type="region of interest" description="Disordered" evidence="9">
    <location>
        <begin position="1298"/>
        <end position="1335"/>
    </location>
</feature>
<evidence type="ECO:0000256" key="2">
    <source>
        <dbReference type="ARBA" id="ARBA00007881"/>
    </source>
</evidence>
<keyword evidence="7" id="KW-0443">Lipid metabolism</keyword>
<dbReference type="PROSITE" id="PS51181">
    <property type="entry name" value="PPASE_TENSIN"/>
    <property type="match status" value="2"/>
</dbReference>
<dbReference type="GO" id="GO:0016314">
    <property type="term" value="F:phosphatidylinositol-3,4,5-trisphosphate 3-phosphatase activity"/>
    <property type="evidence" value="ECO:0007669"/>
    <property type="project" value="TreeGrafter"/>
</dbReference>
<dbReference type="GO" id="GO:0004721">
    <property type="term" value="F:phosphoprotein phosphatase activity"/>
    <property type="evidence" value="ECO:0007669"/>
    <property type="project" value="UniProtKB-KW"/>
</dbReference>
<dbReference type="InterPro" id="IPR000387">
    <property type="entry name" value="Tyr_Pase_dom"/>
</dbReference>
<feature type="domain" description="Phosphatase tensin-type" evidence="12">
    <location>
        <begin position="364"/>
        <end position="539"/>
    </location>
</feature>
<accession>A0A7S0MBP1</accession>
<keyword evidence="4" id="KW-0378">Hydrolase</keyword>